<dbReference type="AlphaFoldDB" id="A0A318JJS8"/>
<dbReference type="Pfam" id="PF04134">
    <property type="entry name" value="DCC1-like"/>
    <property type="match status" value="1"/>
</dbReference>
<dbReference type="PANTHER" id="PTHR34290">
    <property type="entry name" value="SI:CH73-390P7.2"/>
    <property type="match status" value="1"/>
</dbReference>
<evidence type="ECO:0000313" key="1">
    <source>
        <dbReference type="EMBL" id="PXX47679.1"/>
    </source>
</evidence>
<dbReference type="InterPro" id="IPR007263">
    <property type="entry name" value="DCC1-like"/>
</dbReference>
<dbReference type="InterPro" id="IPR044691">
    <property type="entry name" value="DCC1_Trx"/>
</dbReference>
<dbReference type="EMBL" id="QJKB01000001">
    <property type="protein sequence ID" value="PXX47679.1"/>
    <property type="molecule type" value="Genomic_DNA"/>
</dbReference>
<dbReference type="Proteomes" id="UP000247792">
    <property type="component" value="Unassembled WGS sequence"/>
</dbReference>
<gene>
    <name evidence="1" type="ORF">DFR42_1011276</name>
</gene>
<reference evidence="1 2" key="1">
    <citation type="submission" date="2018-05" db="EMBL/GenBank/DDBJ databases">
        <title>Genomic Encyclopedia of Type Strains, Phase IV (KMG-IV): sequencing the most valuable type-strain genomes for metagenomic binning, comparative biology and taxonomic classification.</title>
        <authorList>
            <person name="Goeker M."/>
        </authorList>
    </citation>
    <scope>NUCLEOTIDE SEQUENCE [LARGE SCALE GENOMIC DNA]</scope>
    <source>
        <strain evidence="1 2">DSM 19792</strain>
    </source>
</reference>
<dbReference type="GO" id="GO:0015035">
    <property type="term" value="F:protein-disulfide reductase activity"/>
    <property type="evidence" value="ECO:0007669"/>
    <property type="project" value="InterPro"/>
</dbReference>
<organism evidence="1 2">
    <name type="scientific">Undibacterium pigrum</name>
    <dbReference type="NCBI Taxonomy" id="401470"/>
    <lineage>
        <taxon>Bacteria</taxon>
        <taxon>Pseudomonadati</taxon>
        <taxon>Pseudomonadota</taxon>
        <taxon>Betaproteobacteria</taxon>
        <taxon>Burkholderiales</taxon>
        <taxon>Oxalobacteraceae</taxon>
        <taxon>Undibacterium</taxon>
    </lineage>
</organism>
<accession>A0A318JJS8</accession>
<evidence type="ECO:0000313" key="2">
    <source>
        <dbReference type="Proteomes" id="UP000247792"/>
    </source>
</evidence>
<dbReference type="OrthoDB" id="5294764at2"/>
<dbReference type="RefSeq" id="WP_110254022.1">
    <property type="nucleotide sequence ID" value="NZ_QJKB01000001.1"/>
</dbReference>
<sequence length="145" mass="16187">MSDYPLTLLYDASCPVCKLEMDNLRERDQLNKLNFVDASAPGFDAGKYGVNLTEVMRVIHGIKPDGTVVTGVETIHLAYRAAGLGWLTAASNLPILKPLCNWAYEYVAKNRHWVSEVFADTILRIAARRAEKRSRACKEGKCTIK</sequence>
<dbReference type="PANTHER" id="PTHR34290:SF2">
    <property type="entry name" value="OS04G0668800 PROTEIN"/>
    <property type="match status" value="1"/>
</dbReference>
<protein>
    <submittedName>
        <fullName evidence="1">Putative DCC family thiol-disulfide oxidoreductase YuxK</fullName>
    </submittedName>
</protein>
<proteinExistence type="predicted"/>
<name>A0A318JJS8_9BURK</name>
<keyword evidence="2" id="KW-1185">Reference proteome</keyword>
<comment type="caution">
    <text evidence="1">The sequence shown here is derived from an EMBL/GenBank/DDBJ whole genome shotgun (WGS) entry which is preliminary data.</text>
</comment>